<evidence type="ECO:0000256" key="4">
    <source>
        <dbReference type="ARBA" id="ARBA00023139"/>
    </source>
</evidence>
<keyword evidence="7" id="KW-1185">Reference proteome</keyword>
<gene>
    <name evidence="6" type="ORF">PPNO1_LOCUS9652</name>
</gene>
<dbReference type="GO" id="GO:0071230">
    <property type="term" value="P:cellular response to amino acid stimulus"/>
    <property type="evidence" value="ECO:0007669"/>
    <property type="project" value="InterPro"/>
</dbReference>
<dbReference type="AlphaFoldDB" id="A0A9P1HCK5"/>
<name>A0A9P1HCK5_9PEZI</name>
<dbReference type="GO" id="GO:0043410">
    <property type="term" value="P:positive regulation of MAPK cascade"/>
    <property type="evidence" value="ECO:0007669"/>
    <property type="project" value="InterPro"/>
</dbReference>
<evidence type="ECO:0000256" key="1">
    <source>
        <dbReference type="ARBA" id="ARBA00004308"/>
    </source>
</evidence>
<dbReference type="Pfam" id="PF15454">
    <property type="entry name" value="LAMTOR"/>
    <property type="match status" value="1"/>
</dbReference>
<keyword evidence="2" id="KW-0519">Myristate</keyword>
<feature type="non-terminal residue" evidence="6">
    <location>
        <position position="175"/>
    </location>
</feature>
<dbReference type="SMART" id="SM01262">
    <property type="entry name" value="LAMTOR"/>
    <property type="match status" value="1"/>
</dbReference>
<dbReference type="GO" id="GO:0032008">
    <property type="term" value="P:positive regulation of TOR signaling"/>
    <property type="evidence" value="ECO:0007669"/>
    <property type="project" value="InterPro"/>
</dbReference>
<keyword evidence="5" id="KW-0449">Lipoprotein</keyword>
<dbReference type="InterPro" id="IPR028209">
    <property type="entry name" value="LAMTOR1/MEH1"/>
</dbReference>
<keyword evidence="4" id="KW-0564">Palmitate</keyword>
<dbReference type="GO" id="GO:0045121">
    <property type="term" value="C:membrane raft"/>
    <property type="evidence" value="ECO:0007669"/>
    <property type="project" value="InterPro"/>
</dbReference>
<evidence type="ECO:0000313" key="6">
    <source>
        <dbReference type="EMBL" id="CAI4220112.1"/>
    </source>
</evidence>
<proteinExistence type="predicted"/>
<evidence type="ECO:0000256" key="3">
    <source>
        <dbReference type="ARBA" id="ARBA00023136"/>
    </source>
</evidence>
<dbReference type="GO" id="GO:0001919">
    <property type="term" value="P:regulation of receptor recycling"/>
    <property type="evidence" value="ECO:0007669"/>
    <property type="project" value="InterPro"/>
</dbReference>
<dbReference type="GO" id="GO:0031902">
    <property type="term" value="C:late endosome membrane"/>
    <property type="evidence" value="ECO:0007669"/>
    <property type="project" value="InterPro"/>
</dbReference>
<evidence type="ECO:0000256" key="5">
    <source>
        <dbReference type="ARBA" id="ARBA00023288"/>
    </source>
</evidence>
<sequence>IATAAPALDSLLYLVAAVRFDLEHGHMLLEEESPLFDDPSSLQYGSFGEQNVTNPDDDMEAQREIEALQRVVAKTSDNMVDIFEVAPQGDGRRRSTPAPFAYAGQEARIMRYKNLLSKLGANNAGEDVDPADGVQVDWLTEEQDLIEMQRNAPNTKTDDDKPLVGTFADAAAAMS</sequence>
<evidence type="ECO:0000313" key="7">
    <source>
        <dbReference type="Proteomes" id="UP000838763"/>
    </source>
</evidence>
<dbReference type="Proteomes" id="UP000838763">
    <property type="component" value="Unassembled WGS sequence"/>
</dbReference>
<keyword evidence="3" id="KW-0472">Membrane</keyword>
<evidence type="ECO:0000256" key="2">
    <source>
        <dbReference type="ARBA" id="ARBA00022707"/>
    </source>
</evidence>
<reference evidence="6" key="1">
    <citation type="submission" date="2022-11" db="EMBL/GenBank/DDBJ databases">
        <authorList>
            <person name="Scott C."/>
            <person name="Bruce N."/>
        </authorList>
    </citation>
    <scope>NUCLEOTIDE SEQUENCE</scope>
</reference>
<protein>
    <submittedName>
        <fullName evidence="6">Uncharacterized protein</fullName>
    </submittedName>
</protein>
<organism evidence="6 7">
    <name type="scientific">Parascedosporium putredinis</name>
    <dbReference type="NCBI Taxonomy" id="1442378"/>
    <lineage>
        <taxon>Eukaryota</taxon>
        <taxon>Fungi</taxon>
        <taxon>Dikarya</taxon>
        <taxon>Ascomycota</taxon>
        <taxon>Pezizomycotina</taxon>
        <taxon>Sordariomycetes</taxon>
        <taxon>Hypocreomycetidae</taxon>
        <taxon>Microascales</taxon>
        <taxon>Microascaceae</taxon>
        <taxon>Parascedosporium</taxon>
    </lineage>
</organism>
<comment type="caution">
    <text evidence="6">The sequence shown here is derived from an EMBL/GenBank/DDBJ whole genome shotgun (WGS) entry which is preliminary data.</text>
</comment>
<comment type="subcellular location">
    <subcellularLocation>
        <location evidence="1">Endomembrane system</location>
    </subcellularLocation>
</comment>
<dbReference type="GO" id="GO:0016197">
    <property type="term" value="P:endosomal transport"/>
    <property type="evidence" value="ECO:0007669"/>
    <property type="project" value="InterPro"/>
</dbReference>
<dbReference type="EMBL" id="CALLCH030000021">
    <property type="protein sequence ID" value="CAI4220112.1"/>
    <property type="molecule type" value="Genomic_DNA"/>
</dbReference>
<dbReference type="OrthoDB" id="5299893at2759"/>
<dbReference type="GO" id="GO:0071986">
    <property type="term" value="C:Ragulator complex"/>
    <property type="evidence" value="ECO:0007669"/>
    <property type="project" value="InterPro"/>
</dbReference>
<accession>A0A9P1HCK5</accession>